<accession>A0ABZ2YDH4</accession>
<dbReference type="InterPro" id="IPR013149">
    <property type="entry name" value="ADH-like_C"/>
</dbReference>
<keyword evidence="3" id="KW-0560">Oxidoreductase</keyword>
<dbReference type="Pfam" id="PF00107">
    <property type="entry name" value="ADH_zinc_N"/>
    <property type="match status" value="1"/>
</dbReference>
<dbReference type="SUPFAM" id="SSF51735">
    <property type="entry name" value="NAD(P)-binding Rossmann-fold domains"/>
    <property type="match status" value="1"/>
</dbReference>
<comment type="cofactor">
    <cofactor evidence="4">
        <name>Zn(2+)</name>
        <dbReference type="ChEBI" id="CHEBI:29105"/>
    </cofactor>
</comment>
<evidence type="ECO:0000256" key="2">
    <source>
        <dbReference type="ARBA" id="ARBA00022833"/>
    </source>
</evidence>
<proteinExistence type="inferred from homology"/>
<name>A0ABZ2YDH4_9BACT</name>
<dbReference type="Gene3D" id="3.40.50.720">
    <property type="entry name" value="NAD(P)-binding Rossmann-like Domain"/>
    <property type="match status" value="1"/>
</dbReference>
<dbReference type="EMBL" id="CP121689">
    <property type="protein sequence ID" value="WZL77040.1"/>
    <property type="molecule type" value="Genomic_DNA"/>
</dbReference>
<dbReference type="InterPro" id="IPR036291">
    <property type="entry name" value="NAD(P)-bd_dom_sf"/>
</dbReference>
<dbReference type="PROSITE" id="PS00059">
    <property type="entry name" value="ADH_ZINC"/>
    <property type="match status" value="1"/>
</dbReference>
<organism evidence="6 7">
    <name type="scientific">Thermatribacter velox</name>
    <dbReference type="NCBI Taxonomy" id="3039681"/>
    <lineage>
        <taxon>Bacteria</taxon>
        <taxon>Pseudomonadati</taxon>
        <taxon>Atribacterota</taxon>
        <taxon>Atribacteria</taxon>
        <taxon>Atribacterales</taxon>
        <taxon>Thermatribacteraceae</taxon>
        <taxon>Thermatribacter</taxon>
    </lineage>
</organism>
<comment type="similarity">
    <text evidence="4">Belongs to the zinc-containing alcohol dehydrogenase family.</text>
</comment>
<protein>
    <submittedName>
        <fullName evidence="6">Alcohol dehydrogenase catalytic domain-containing protein</fullName>
    </submittedName>
</protein>
<sequence length="346" mass="37719">MKALLKTHQGPGLEIADMPVPEPLENEVLIKVQKSAICGSDLKILHWMPPVSSLVEKLPFVPGHECSGTVVEVGKNVKHFKAGDRVAVDTHISCGKCWQCLNGRAHTCENMLLFGHQVNGCFAEYVTVSERAVFALPEEVDYETGCLFEPMGIPFRAVERGEVKGETVLVIGCGPIGLFAIAFSRLMGASRIVAADINSYRLELAKKLGADVSVDVRQSSLRETLDGTLGFEKGLGVIIEASGSVKTLKEAIAATRVGAKVMCIGHSQEALSLQLSPEIVLRELEIVGFFGRRIWDTWEKVSALAKQNSEFLKQVITHRFSIEEYESAFQVAEEGSGGKVLFNFGQ</sequence>
<dbReference type="SMART" id="SM00829">
    <property type="entry name" value="PKS_ER"/>
    <property type="match status" value="1"/>
</dbReference>
<evidence type="ECO:0000256" key="4">
    <source>
        <dbReference type="RuleBase" id="RU361277"/>
    </source>
</evidence>
<feature type="domain" description="Enoyl reductase (ER)" evidence="5">
    <location>
        <begin position="10"/>
        <end position="342"/>
    </location>
</feature>
<dbReference type="InterPro" id="IPR050129">
    <property type="entry name" value="Zn_alcohol_dh"/>
</dbReference>
<gene>
    <name evidence="6" type="ORF">QBE54_04785</name>
</gene>
<dbReference type="Pfam" id="PF08240">
    <property type="entry name" value="ADH_N"/>
    <property type="match status" value="1"/>
</dbReference>
<dbReference type="Gene3D" id="3.90.180.10">
    <property type="entry name" value="Medium-chain alcohol dehydrogenases, catalytic domain"/>
    <property type="match status" value="1"/>
</dbReference>
<evidence type="ECO:0000256" key="3">
    <source>
        <dbReference type="ARBA" id="ARBA00023002"/>
    </source>
</evidence>
<keyword evidence="2 4" id="KW-0862">Zinc</keyword>
<dbReference type="PANTHER" id="PTHR43401:SF2">
    <property type="entry name" value="L-THREONINE 3-DEHYDROGENASE"/>
    <property type="match status" value="1"/>
</dbReference>
<dbReference type="Proteomes" id="UP001461341">
    <property type="component" value="Chromosome"/>
</dbReference>
<evidence type="ECO:0000256" key="1">
    <source>
        <dbReference type="ARBA" id="ARBA00022723"/>
    </source>
</evidence>
<dbReference type="InterPro" id="IPR002328">
    <property type="entry name" value="ADH_Zn_CS"/>
</dbReference>
<evidence type="ECO:0000313" key="7">
    <source>
        <dbReference type="Proteomes" id="UP001461341"/>
    </source>
</evidence>
<dbReference type="InterPro" id="IPR011032">
    <property type="entry name" value="GroES-like_sf"/>
</dbReference>
<dbReference type="RefSeq" id="WP_369019206.1">
    <property type="nucleotide sequence ID" value="NZ_CP121689.1"/>
</dbReference>
<evidence type="ECO:0000259" key="5">
    <source>
        <dbReference type="SMART" id="SM00829"/>
    </source>
</evidence>
<dbReference type="InterPro" id="IPR013154">
    <property type="entry name" value="ADH-like_N"/>
</dbReference>
<evidence type="ECO:0000313" key="6">
    <source>
        <dbReference type="EMBL" id="WZL77040.1"/>
    </source>
</evidence>
<keyword evidence="1 4" id="KW-0479">Metal-binding</keyword>
<dbReference type="SUPFAM" id="SSF50129">
    <property type="entry name" value="GroES-like"/>
    <property type="match status" value="1"/>
</dbReference>
<keyword evidence="7" id="KW-1185">Reference proteome</keyword>
<reference evidence="6 7" key="1">
    <citation type="submission" date="2023-03" db="EMBL/GenBank/DDBJ databases">
        <title>Novel Species.</title>
        <authorList>
            <person name="Ma S."/>
        </authorList>
    </citation>
    <scope>NUCLEOTIDE SEQUENCE [LARGE SCALE GENOMIC DNA]</scope>
    <source>
        <strain evidence="6 7">B11</strain>
    </source>
</reference>
<dbReference type="InterPro" id="IPR020843">
    <property type="entry name" value="ER"/>
</dbReference>
<dbReference type="PANTHER" id="PTHR43401">
    <property type="entry name" value="L-THREONINE 3-DEHYDROGENASE"/>
    <property type="match status" value="1"/>
</dbReference>